<dbReference type="GO" id="GO:0016887">
    <property type="term" value="F:ATP hydrolysis activity"/>
    <property type="evidence" value="ECO:0007669"/>
    <property type="project" value="InterPro"/>
</dbReference>
<dbReference type="PANTHER" id="PTHR42939">
    <property type="entry name" value="ABC TRANSPORTER ATP-BINDING PROTEIN ALBC-RELATED"/>
    <property type="match status" value="1"/>
</dbReference>
<accession>A0A3D8HHI4</accession>
<sequence>MCTCLEVDSAVKSFKEKTVLSDVYLCCRPGDIIALFGHNGCGKSTLLNIIFGTLKGDRSFIRINGKVIKGAAFRTGLVAYLPQHDFIPSYLTVTQAVELYIPKEQRNQFLGDRFLFKARHNRIAHLSGGELRYLEIKLILYSKAPYILLDEPFNGLSPIAAEEIRMHIAESARTRGIILTDHNFREVHKIVNRIFLLDECYLKEIHEKEELISYGYYRPI</sequence>
<protein>
    <submittedName>
        <fullName evidence="6">ATP-binding cassette domain-containing protein</fullName>
    </submittedName>
</protein>
<reference evidence="5 8" key="2">
    <citation type="submission" date="2020-08" db="EMBL/GenBank/DDBJ databases">
        <title>Genome public.</title>
        <authorList>
            <person name="Liu C."/>
            <person name="Sun Q."/>
        </authorList>
    </citation>
    <scope>NUCLEOTIDE SEQUENCE [LARGE SCALE GENOMIC DNA]</scope>
    <source>
        <strain evidence="5 8">426_9</strain>
    </source>
</reference>
<dbReference type="InterPro" id="IPR027417">
    <property type="entry name" value="P-loop_NTPase"/>
</dbReference>
<evidence type="ECO:0000256" key="3">
    <source>
        <dbReference type="ARBA" id="ARBA00022840"/>
    </source>
</evidence>
<dbReference type="SMART" id="SM00382">
    <property type="entry name" value="AAA"/>
    <property type="match status" value="1"/>
</dbReference>
<evidence type="ECO:0000313" key="5">
    <source>
        <dbReference type="EMBL" id="MBC8600967.1"/>
    </source>
</evidence>
<keyword evidence="2" id="KW-0547">Nucleotide-binding</keyword>
<evidence type="ECO:0000313" key="6">
    <source>
        <dbReference type="EMBL" id="RDU50445.1"/>
    </source>
</evidence>
<dbReference type="InterPro" id="IPR051782">
    <property type="entry name" value="ABC_Transporter_VariousFunc"/>
</dbReference>
<evidence type="ECO:0000256" key="2">
    <source>
        <dbReference type="ARBA" id="ARBA00022741"/>
    </source>
</evidence>
<keyword evidence="8" id="KW-1185">Reference proteome</keyword>
<dbReference type="EMBL" id="JACRTI010000006">
    <property type="protein sequence ID" value="MBC8600967.1"/>
    <property type="molecule type" value="Genomic_DNA"/>
</dbReference>
<dbReference type="InterPro" id="IPR003593">
    <property type="entry name" value="AAA+_ATPase"/>
</dbReference>
<gene>
    <name evidence="6" type="ORF">DWU89_04510</name>
    <name evidence="5" type="ORF">H8784_04435</name>
</gene>
<dbReference type="PROSITE" id="PS50893">
    <property type="entry name" value="ABC_TRANSPORTER_2"/>
    <property type="match status" value="1"/>
</dbReference>
<dbReference type="GO" id="GO:0005524">
    <property type="term" value="F:ATP binding"/>
    <property type="evidence" value="ECO:0007669"/>
    <property type="project" value="UniProtKB-KW"/>
</dbReference>
<dbReference type="SUPFAM" id="SSF52540">
    <property type="entry name" value="P-loop containing nucleoside triphosphate hydrolases"/>
    <property type="match status" value="1"/>
</dbReference>
<dbReference type="EMBL" id="QREV01000006">
    <property type="protein sequence ID" value="RDU50445.1"/>
    <property type="molecule type" value="Genomic_DNA"/>
</dbReference>
<dbReference type="Pfam" id="PF00005">
    <property type="entry name" value="ABC_tran"/>
    <property type="match status" value="1"/>
</dbReference>
<keyword evidence="3 6" id="KW-0067">ATP-binding</keyword>
<dbReference type="AlphaFoldDB" id="A0A3D8HHI4"/>
<proteinExistence type="predicted"/>
<keyword evidence="1" id="KW-0813">Transport</keyword>
<comment type="caution">
    <text evidence="6">The sequence shown here is derived from an EMBL/GenBank/DDBJ whole genome shotgun (WGS) entry which is preliminary data.</text>
</comment>
<evidence type="ECO:0000313" key="8">
    <source>
        <dbReference type="Proteomes" id="UP000629596"/>
    </source>
</evidence>
<evidence type="ECO:0000256" key="1">
    <source>
        <dbReference type="ARBA" id="ARBA00022448"/>
    </source>
</evidence>
<dbReference type="InterPro" id="IPR003439">
    <property type="entry name" value="ABC_transporter-like_ATP-bd"/>
</dbReference>
<evidence type="ECO:0000259" key="4">
    <source>
        <dbReference type="PROSITE" id="PS50893"/>
    </source>
</evidence>
<dbReference type="Proteomes" id="UP000256321">
    <property type="component" value="Unassembled WGS sequence"/>
</dbReference>
<dbReference type="Gene3D" id="3.40.50.300">
    <property type="entry name" value="P-loop containing nucleotide triphosphate hydrolases"/>
    <property type="match status" value="1"/>
</dbReference>
<organism evidence="6 7">
    <name type="scientific">Parabacteroides acidifaciens</name>
    <dbReference type="NCBI Taxonomy" id="2290935"/>
    <lineage>
        <taxon>Bacteria</taxon>
        <taxon>Pseudomonadati</taxon>
        <taxon>Bacteroidota</taxon>
        <taxon>Bacteroidia</taxon>
        <taxon>Bacteroidales</taxon>
        <taxon>Tannerellaceae</taxon>
        <taxon>Parabacteroides</taxon>
    </lineage>
</organism>
<evidence type="ECO:0000313" key="7">
    <source>
        <dbReference type="Proteomes" id="UP000256321"/>
    </source>
</evidence>
<name>A0A3D8HHI4_9BACT</name>
<dbReference type="Proteomes" id="UP000629596">
    <property type="component" value="Unassembled WGS sequence"/>
</dbReference>
<dbReference type="RefSeq" id="WP_115498479.1">
    <property type="nucleotide sequence ID" value="NZ_JACRTI010000006.1"/>
</dbReference>
<reference evidence="6 7" key="1">
    <citation type="submission" date="2018-07" db="EMBL/GenBank/DDBJ databases">
        <title>Parabacteroides acidifaciens nov. sp., isolated from human feces.</title>
        <authorList>
            <person name="Wang Y.J."/>
        </authorList>
    </citation>
    <scope>NUCLEOTIDE SEQUENCE [LARGE SCALE GENOMIC DNA]</scope>
    <source>
        <strain evidence="6 7">426-9</strain>
    </source>
</reference>
<dbReference type="PANTHER" id="PTHR42939:SF1">
    <property type="entry name" value="ABC TRANSPORTER ATP-BINDING PROTEIN ALBC-RELATED"/>
    <property type="match status" value="1"/>
</dbReference>
<feature type="domain" description="ABC transporter" evidence="4">
    <location>
        <begin position="5"/>
        <end position="220"/>
    </location>
</feature>